<dbReference type="EMBL" id="KV442092">
    <property type="protein sequence ID" value="OAQ24529.1"/>
    <property type="molecule type" value="Genomic_DNA"/>
</dbReference>
<feature type="domain" description="Myb-like" evidence="2">
    <location>
        <begin position="221"/>
        <end position="281"/>
    </location>
</feature>
<dbReference type="PROSITE" id="PS51294">
    <property type="entry name" value="HTH_MYB"/>
    <property type="match status" value="1"/>
</dbReference>
<evidence type="ECO:0000256" key="1">
    <source>
        <dbReference type="SAM" id="MobiDB-lite"/>
    </source>
</evidence>
<evidence type="ECO:0008006" key="6">
    <source>
        <dbReference type="Google" id="ProtNLM"/>
    </source>
</evidence>
<dbReference type="GO" id="GO:0005634">
    <property type="term" value="C:nucleus"/>
    <property type="evidence" value="ECO:0007669"/>
    <property type="project" value="TreeGrafter"/>
</dbReference>
<dbReference type="PANTHER" id="PTHR45614">
    <property type="entry name" value="MYB PROTEIN-RELATED"/>
    <property type="match status" value="1"/>
</dbReference>
<dbReference type="InterPro" id="IPR017930">
    <property type="entry name" value="Myb_dom"/>
</dbReference>
<proteinExistence type="predicted"/>
<name>A0A197JJI2_9FUNG</name>
<evidence type="ECO:0000313" key="5">
    <source>
        <dbReference type="Proteomes" id="UP000078512"/>
    </source>
</evidence>
<feature type="domain" description="HTH myb-type" evidence="3">
    <location>
        <begin position="221"/>
        <end position="285"/>
    </location>
</feature>
<dbReference type="InterPro" id="IPR001005">
    <property type="entry name" value="SANT/Myb"/>
</dbReference>
<dbReference type="SUPFAM" id="SSF46689">
    <property type="entry name" value="Homeodomain-like"/>
    <property type="match status" value="2"/>
</dbReference>
<dbReference type="GO" id="GO:0000978">
    <property type="term" value="F:RNA polymerase II cis-regulatory region sequence-specific DNA binding"/>
    <property type="evidence" value="ECO:0007669"/>
    <property type="project" value="TreeGrafter"/>
</dbReference>
<dbReference type="OrthoDB" id="2143914at2759"/>
<organism evidence="4 5">
    <name type="scientific">Linnemannia elongata AG-77</name>
    <dbReference type="NCBI Taxonomy" id="1314771"/>
    <lineage>
        <taxon>Eukaryota</taxon>
        <taxon>Fungi</taxon>
        <taxon>Fungi incertae sedis</taxon>
        <taxon>Mucoromycota</taxon>
        <taxon>Mortierellomycotina</taxon>
        <taxon>Mortierellomycetes</taxon>
        <taxon>Mortierellales</taxon>
        <taxon>Mortierellaceae</taxon>
        <taxon>Linnemannia</taxon>
    </lineage>
</organism>
<keyword evidence="5" id="KW-1185">Reference proteome</keyword>
<evidence type="ECO:0000259" key="2">
    <source>
        <dbReference type="PROSITE" id="PS50090"/>
    </source>
</evidence>
<dbReference type="GO" id="GO:0000981">
    <property type="term" value="F:DNA-binding transcription factor activity, RNA polymerase II-specific"/>
    <property type="evidence" value="ECO:0007669"/>
    <property type="project" value="TreeGrafter"/>
</dbReference>
<sequence>MATPFRISNSARLSLVTDALSRLRLHQYTGPAIVPRLYSFQQRTFTQSLLCSLKNLAASEPTTVPSLDASPSKPAGSKKSSFEITQKPLHAHTLGTKVKPRFTPRLRPSLRWTDEEDRELFRLVMAGTSTYDIYSNHFRDRTLSAVSRRIFSARLAGRALEQQAREGVRPGELDVAKSVAGEEGATPLRTVYSRQRESQLVEQQESGMSDDVILRRVSNATSAAQRGAWTRDEDELLRELVRKYIHLPEPALWTSVSGGSVNASVLLRGATTCRQRWRVLQLASSAEHGPWTREEELRLQEAISEQLEGKYQVVVDVLIGKPSATEHNLSQWRSDLQQLPGQAGLPILKFGSRRLRMLSWIAVERIVKSRSDIECRNHFYEVYHNGNRGLFSREERKRLKEGLEMFEKDYWKIAEHVGTRSPIQVMKAIRGRERYKERKLNVSKESSDNKK</sequence>
<dbReference type="InterPro" id="IPR009057">
    <property type="entry name" value="Homeodomain-like_sf"/>
</dbReference>
<dbReference type="Gene3D" id="1.10.10.60">
    <property type="entry name" value="Homeodomain-like"/>
    <property type="match status" value="3"/>
</dbReference>
<dbReference type="Proteomes" id="UP000078512">
    <property type="component" value="Unassembled WGS sequence"/>
</dbReference>
<reference evidence="4 5" key="1">
    <citation type="submission" date="2016-05" db="EMBL/GenBank/DDBJ databases">
        <title>Genome sequencing reveals origins of a unique bacterial endosymbiosis in the earliest lineages of terrestrial Fungi.</title>
        <authorList>
            <consortium name="DOE Joint Genome Institute"/>
            <person name="Uehling J."/>
            <person name="Gryganskyi A."/>
            <person name="Hameed K."/>
            <person name="Tschaplinski T."/>
            <person name="Misztal P."/>
            <person name="Wu S."/>
            <person name="Desiro A."/>
            <person name="Vande Pol N."/>
            <person name="Du Z.-Y."/>
            <person name="Zienkiewicz A."/>
            <person name="Zienkiewicz K."/>
            <person name="Morin E."/>
            <person name="Tisserant E."/>
            <person name="Splivallo R."/>
            <person name="Hainaut M."/>
            <person name="Henrissat B."/>
            <person name="Ohm R."/>
            <person name="Kuo A."/>
            <person name="Yan J."/>
            <person name="Lipzen A."/>
            <person name="Nolan M."/>
            <person name="Labutti K."/>
            <person name="Barry K."/>
            <person name="Goldstein A."/>
            <person name="Labbe J."/>
            <person name="Schadt C."/>
            <person name="Tuskan G."/>
            <person name="Grigoriev I."/>
            <person name="Martin F."/>
            <person name="Vilgalys R."/>
            <person name="Bonito G."/>
        </authorList>
    </citation>
    <scope>NUCLEOTIDE SEQUENCE [LARGE SCALE GENOMIC DNA]</scope>
    <source>
        <strain evidence="4 5">AG-77</strain>
    </source>
</reference>
<evidence type="ECO:0000313" key="4">
    <source>
        <dbReference type="EMBL" id="OAQ24529.1"/>
    </source>
</evidence>
<dbReference type="CDD" id="cd00167">
    <property type="entry name" value="SANT"/>
    <property type="match status" value="2"/>
</dbReference>
<dbReference type="Pfam" id="PF13921">
    <property type="entry name" value="Myb_DNA-bind_6"/>
    <property type="match status" value="1"/>
</dbReference>
<dbReference type="STRING" id="1314771.A0A197JJI2"/>
<gene>
    <name evidence="4" type="ORF">K457DRAFT_23980</name>
</gene>
<dbReference type="PROSITE" id="PS50090">
    <property type="entry name" value="MYB_LIKE"/>
    <property type="match status" value="1"/>
</dbReference>
<accession>A0A197JJI2</accession>
<dbReference type="InterPro" id="IPR050560">
    <property type="entry name" value="MYB_TF"/>
</dbReference>
<evidence type="ECO:0000259" key="3">
    <source>
        <dbReference type="PROSITE" id="PS51294"/>
    </source>
</evidence>
<dbReference type="PANTHER" id="PTHR45614:SF51">
    <property type="entry name" value="MYB-LIKE DNA-BINDING PROTEIN BAS1"/>
    <property type="match status" value="1"/>
</dbReference>
<feature type="region of interest" description="Disordered" evidence="1">
    <location>
        <begin position="62"/>
        <end position="90"/>
    </location>
</feature>
<dbReference type="SMART" id="SM00717">
    <property type="entry name" value="SANT"/>
    <property type="match status" value="3"/>
</dbReference>
<protein>
    <recommendedName>
        <fullName evidence="6">Myb-like domain-containing protein</fullName>
    </recommendedName>
</protein>
<feature type="compositionally biased region" description="Low complexity" evidence="1">
    <location>
        <begin position="69"/>
        <end position="79"/>
    </location>
</feature>
<dbReference type="AlphaFoldDB" id="A0A197JJI2"/>